<dbReference type="InterPro" id="IPR055357">
    <property type="entry name" value="LRR_At1g61320_AtMIF1"/>
</dbReference>
<sequence>SRWPYTSHPHRFDLHASASTYSFSRIWIQMERPKQLTAKFRNLTNVELFGIFPKYDLSWTIFFLEAAPALQNFRLSREGHLCTDYAIKTNVVWKPSKNFKHLNLKLLRMSGFEDEDKVTNYIRLVMKRTVWLKRIELHGENPCNKCDAIDPTSRRPHVDEARRRRIKEKLTHKSSSSVEIIIC</sequence>
<protein>
    <recommendedName>
        <fullName evidence="1">At1g61320/AtMIF1 LRR domain-containing protein</fullName>
    </recommendedName>
</protein>
<feature type="domain" description="At1g61320/AtMIF1 LRR" evidence="1">
    <location>
        <begin position="35"/>
        <end position="148"/>
    </location>
</feature>
<dbReference type="Proteomes" id="UP000015105">
    <property type="component" value="Chromosome 7D"/>
</dbReference>
<dbReference type="AlphaFoldDB" id="A0A453RDK9"/>
<evidence type="ECO:0000313" key="2">
    <source>
        <dbReference type="EnsemblPlants" id="AET7Gv20548300.7"/>
    </source>
</evidence>
<reference evidence="2" key="4">
    <citation type="submission" date="2019-03" db="UniProtKB">
        <authorList>
            <consortium name="EnsemblPlants"/>
        </authorList>
    </citation>
    <scope>IDENTIFICATION</scope>
</reference>
<evidence type="ECO:0000313" key="3">
    <source>
        <dbReference type="Proteomes" id="UP000015105"/>
    </source>
</evidence>
<name>A0A453RDK9_AEGTS</name>
<dbReference type="EnsemblPlants" id="AET7Gv20548300.7">
    <property type="protein sequence ID" value="AET7Gv20548300.7"/>
    <property type="gene ID" value="AET7Gv20548300"/>
</dbReference>
<reference evidence="2" key="3">
    <citation type="journal article" date="2017" name="Nature">
        <title>Genome sequence of the progenitor of the wheat D genome Aegilops tauschii.</title>
        <authorList>
            <person name="Luo M.C."/>
            <person name="Gu Y.Q."/>
            <person name="Puiu D."/>
            <person name="Wang H."/>
            <person name="Twardziok S.O."/>
            <person name="Deal K.R."/>
            <person name="Huo N."/>
            <person name="Zhu T."/>
            <person name="Wang L."/>
            <person name="Wang Y."/>
            <person name="McGuire P.E."/>
            <person name="Liu S."/>
            <person name="Long H."/>
            <person name="Ramasamy R.K."/>
            <person name="Rodriguez J.C."/>
            <person name="Van S.L."/>
            <person name="Yuan L."/>
            <person name="Wang Z."/>
            <person name="Xia Z."/>
            <person name="Xiao L."/>
            <person name="Anderson O.D."/>
            <person name="Ouyang S."/>
            <person name="Liang Y."/>
            <person name="Zimin A.V."/>
            <person name="Pertea G."/>
            <person name="Qi P."/>
            <person name="Bennetzen J.L."/>
            <person name="Dai X."/>
            <person name="Dawson M.W."/>
            <person name="Muller H.G."/>
            <person name="Kugler K."/>
            <person name="Rivarola-Duarte L."/>
            <person name="Spannagl M."/>
            <person name="Mayer K.F.X."/>
            <person name="Lu F.H."/>
            <person name="Bevan M.W."/>
            <person name="Leroy P."/>
            <person name="Li P."/>
            <person name="You F.M."/>
            <person name="Sun Q."/>
            <person name="Liu Z."/>
            <person name="Lyons E."/>
            <person name="Wicker T."/>
            <person name="Salzberg S.L."/>
            <person name="Devos K.M."/>
            <person name="Dvorak J."/>
        </authorList>
    </citation>
    <scope>NUCLEOTIDE SEQUENCE [LARGE SCALE GENOMIC DNA]</scope>
    <source>
        <strain evidence="2">cv. AL8/78</strain>
    </source>
</reference>
<evidence type="ECO:0000259" key="1">
    <source>
        <dbReference type="Pfam" id="PF23622"/>
    </source>
</evidence>
<keyword evidence="3" id="KW-1185">Reference proteome</keyword>
<dbReference type="PANTHER" id="PTHR32153">
    <property type="entry name" value="OJ000223_09.16 PROTEIN"/>
    <property type="match status" value="1"/>
</dbReference>
<reference evidence="2" key="5">
    <citation type="journal article" date="2021" name="G3 (Bethesda)">
        <title>Aegilops tauschii genome assembly Aet v5.0 features greater sequence contiguity and improved annotation.</title>
        <authorList>
            <person name="Wang L."/>
            <person name="Zhu T."/>
            <person name="Rodriguez J.C."/>
            <person name="Deal K.R."/>
            <person name="Dubcovsky J."/>
            <person name="McGuire P.E."/>
            <person name="Lux T."/>
            <person name="Spannagl M."/>
            <person name="Mayer K.F.X."/>
            <person name="Baldrich P."/>
            <person name="Meyers B.C."/>
            <person name="Huo N."/>
            <person name="Gu Y.Q."/>
            <person name="Zhou H."/>
            <person name="Devos K.M."/>
            <person name="Bennetzen J.L."/>
            <person name="Unver T."/>
            <person name="Budak H."/>
            <person name="Gulick P.J."/>
            <person name="Galiba G."/>
            <person name="Kalapos B."/>
            <person name="Nelson D.R."/>
            <person name="Li P."/>
            <person name="You F.M."/>
            <person name="Luo M.C."/>
            <person name="Dvorak J."/>
        </authorList>
    </citation>
    <scope>NUCLEOTIDE SEQUENCE [LARGE SCALE GENOMIC DNA]</scope>
    <source>
        <strain evidence="2">cv. AL8/78</strain>
    </source>
</reference>
<proteinExistence type="predicted"/>
<dbReference type="InterPro" id="IPR044997">
    <property type="entry name" value="F-box_plant"/>
</dbReference>
<reference evidence="3" key="1">
    <citation type="journal article" date="2014" name="Science">
        <title>Ancient hybridizations among the ancestral genomes of bread wheat.</title>
        <authorList>
            <consortium name="International Wheat Genome Sequencing Consortium,"/>
            <person name="Marcussen T."/>
            <person name="Sandve S.R."/>
            <person name="Heier L."/>
            <person name="Spannagl M."/>
            <person name="Pfeifer M."/>
            <person name="Jakobsen K.S."/>
            <person name="Wulff B.B."/>
            <person name="Steuernagel B."/>
            <person name="Mayer K.F."/>
            <person name="Olsen O.A."/>
        </authorList>
    </citation>
    <scope>NUCLEOTIDE SEQUENCE [LARGE SCALE GENOMIC DNA]</scope>
    <source>
        <strain evidence="3">cv. AL8/78</strain>
    </source>
</reference>
<dbReference type="Gramene" id="AET7Gv20548300.7">
    <property type="protein sequence ID" value="AET7Gv20548300.7"/>
    <property type="gene ID" value="AET7Gv20548300"/>
</dbReference>
<organism evidence="2 3">
    <name type="scientific">Aegilops tauschii subsp. strangulata</name>
    <name type="common">Goatgrass</name>
    <dbReference type="NCBI Taxonomy" id="200361"/>
    <lineage>
        <taxon>Eukaryota</taxon>
        <taxon>Viridiplantae</taxon>
        <taxon>Streptophyta</taxon>
        <taxon>Embryophyta</taxon>
        <taxon>Tracheophyta</taxon>
        <taxon>Spermatophyta</taxon>
        <taxon>Magnoliopsida</taxon>
        <taxon>Liliopsida</taxon>
        <taxon>Poales</taxon>
        <taxon>Poaceae</taxon>
        <taxon>BOP clade</taxon>
        <taxon>Pooideae</taxon>
        <taxon>Triticodae</taxon>
        <taxon>Triticeae</taxon>
        <taxon>Triticinae</taxon>
        <taxon>Aegilops</taxon>
    </lineage>
</organism>
<accession>A0A453RDK9</accession>
<dbReference type="Pfam" id="PF23622">
    <property type="entry name" value="LRR_At1g61320_AtMIF1"/>
    <property type="match status" value="1"/>
</dbReference>
<reference evidence="3" key="2">
    <citation type="journal article" date="2017" name="Nat. Plants">
        <title>The Aegilops tauschii genome reveals multiple impacts of transposons.</title>
        <authorList>
            <person name="Zhao G."/>
            <person name="Zou C."/>
            <person name="Li K."/>
            <person name="Wang K."/>
            <person name="Li T."/>
            <person name="Gao L."/>
            <person name="Zhang X."/>
            <person name="Wang H."/>
            <person name="Yang Z."/>
            <person name="Liu X."/>
            <person name="Jiang W."/>
            <person name="Mao L."/>
            <person name="Kong X."/>
            <person name="Jiao Y."/>
            <person name="Jia J."/>
        </authorList>
    </citation>
    <scope>NUCLEOTIDE SEQUENCE [LARGE SCALE GENOMIC DNA]</scope>
    <source>
        <strain evidence="3">cv. AL8/78</strain>
    </source>
</reference>